<dbReference type="InterPro" id="IPR036259">
    <property type="entry name" value="MFS_trans_sf"/>
</dbReference>
<feature type="transmembrane region" description="Helical" evidence="5">
    <location>
        <begin position="201"/>
        <end position="223"/>
    </location>
</feature>
<organism evidence="7 8">
    <name type="scientific">Hyphopichia burtonii NRRL Y-1933</name>
    <dbReference type="NCBI Taxonomy" id="984485"/>
    <lineage>
        <taxon>Eukaryota</taxon>
        <taxon>Fungi</taxon>
        <taxon>Dikarya</taxon>
        <taxon>Ascomycota</taxon>
        <taxon>Saccharomycotina</taxon>
        <taxon>Pichiomycetes</taxon>
        <taxon>Debaryomycetaceae</taxon>
        <taxon>Hyphopichia</taxon>
    </lineage>
</organism>
<dbReference type="Proteomes" id="UP000095085">
    <property type="component" value="Unassembled WGS sequence"/>
</dbReference>
<comment type="subcellular location">
    <subcellularLocation>
        <location evidence="1">Membrane</location>
        <topology evidence="1">Multi-pass membrane protein</topology>
    </subcellularLocation>
</comment>
<dbReference type="STRING" id="984485.A0A1E4RP67"/>
<dbReference type="EMBL" id="KV454539">
    <property type="protein sequence ID" value="ODV69070.1"/>
    <property type="molecule type" value="Genomic_DNA"/>
</dbReference>
<evidence type="ECO:0000256" key="4">
    <source>
        <dbReference type="ARBA" id="ARBA00023136"/>
    </source>
</evidence>
<protein>
    <submittedName>
        <fullName evidence="7">MFS general substrate transporter</fullName>
    </submittedName>
</protein>
<dbReference type="GO" id="GO:0015355">
    <property type="term" value="F:secondary active monocarboxylate transmembrane transporter activity"/>
    <property type="evidence" value="ECO:0007669"/>
    <property type="project" value="TreeGrafter"/>
</dbReference>
<dbReference type="CDD" id="cd17316">
    <property type="entry name" value="MFS_SV2_like"/>
    <property type="match status" value="1"/>
</dbReference>
<dbReference type="Pfam" id="PF07690">
    <property type="entry name" value="MFS_1"/>
    <property type="match status" value="1"/>
</dbReference>
<dbReference type="GO" id="GO:0005886">
    <property type="term" value="C:plasma membrane"/>
    <property type="evidence" value="ECO:0007669"/>
    <property type="project" value="TreeGrafter"/>
</dbReference>
<proteinExistence type="predicted"/>
<keyword evidence="3 5" id="KW-1133">Transmembrane helix</keyword>
<feature type="transmembrane region" description="Helical" evidence="5">
    <location>
        <begin position="461"/>
        <end position="480"/>
    </location>
</feature>
<evidence type="ECO:0000313" key="7">
    <source>
        <dbReference type="EMBL" id="ODV69070.1"/>
    </source>
</evidence>
<dbReference type="AlphaFoldDB" id="A0A1E4RP67"/>
<feature type="transmembrane region" description="Helical" evidence="5">
    <location>
        <begin position="115"/>
        <end position="137"/>
    </location>
</feature>
<dbReference type="PANTHER" id="PTHR23508">
    <property type="entry name" value="CARBOXYLIC ACID TRANSPORTER PROTEIN HOMOLOG"/>
    <property type="match status" value="1"/>
</dbReference>
<keyword evidence="4 5" id="KW-0472">Membrane</keyword>
<evidence type="ECO:0000256" key="5">
    <source>
        <dbReference type="SAM" id="Phobius"/>
    </source>
</evidence>
<gene>
    <name evidence="7" type="ORF">HYPBUDRAFT_105307</name>
</gene>
<reference evidence="8" key="1">
    <citation type="submission" date="2016-05" db="EMBL/GenBank/DDBJ databases">
        <title>Comparative genomics of biotechnologically important yeasts.</title>
        <authorList>
            <consortium name="DOE Joint Genome Institute"/>
            <person name="Riley R."/>
            <person name="Haridas S."/>
            <person name="Wolfe K.H."/>
            <person name="Lopes M.R."/>
            <person name="Hittinger C.T."/>
            <person name="Goker M."/>
            <person name="Salamov A."/>
            <person name="Wisecaver J."/>
            <person name="Long T.M."/>
            <person name="Aerts A.L."/>
            <person name="Barry K."/>
            <person name="Choi C."/>
            <person name="Clum A."/>
            <person name="Coughlan A.Y."/>
            <person name="Deshpande S."/>
            <person name="Douglass A.P."/>
            <person name="Hanson S.J."/>
            <person name="Klenk H.-P."/>
            <person name="Labutti K."/>
            <person name="Lapidus A."/>
            <person name="Lindquist E."/>
            <person name="Lipzen A."/>
            <person name="Meier-Kolthoff J.P."/>
            <person name="Ohm R.A."/>
            <person name="Otillar R.P."/>
            <person name="Pangilinan J."/>
            <person name="Peng Y."/>
            <person name="Rokas A."/>
            <person name="Rosa C.A."/>
            <person name="Scheuner C."/>
            <person name="Sibirny A.A."/>
            <person name="Slot J.C."/>
            <person name="Stielow J.B."/>
            <person name="Sun H."/>
            <person name="Kurtzman C.P."/>
            <person name="Blackwell M."/>
            <person name="Grigoriev I.V."/>
            <person name="Jeffries T.W."/>
        </authorList>
    </citation>
    <scope>NUCLEOTIDE SEQUENCE [LARGE SCALE GENOMIC DNA]</scope>
    <source>
        <strain evidence="8">NRRL Y-1933</strain>
    </source>
</reference>
<feature type="transmembrane region" description="Helical" evidence="5">
    <location>
        <begin position="356"/>
        <end position="376"/>
    </location>
</feature>
<dbReference type="GeneID" id="30992953"/>
<dbReference type="Gene3D" id="1.20.1250.20">
    <property type="entry name" value="MFS general substrate transporter like domains"/>
    <property type="match status" value="2"/>
</dbReference>
<dbReference type="OrthoDB" id="5296287at2759"/>
<dbReference type="InterPro" id="IPR011701">
    <property type="entry name" value="MFS"/>
</dbReference>
<evidence type="ECO:0000259" key="6">
    <source>
        <dbReference type="PROSITE" id="PS50850"/>
    </source>
</evidence>
<accession>A0A1E4RP67</accession>
<feature type="transmembrane region" description="Helical" evidence="5">
    <location>
        <begin position="169"/>
        <end position="189"/>
    </location>
</feature>
<evidence type="ECO:0000256" key="2">
    <source>
        <dbReference type="ARBA" id="ARBA00022692"/>
    </source>
</evidence>
<feature type="transmembrane region" description="Helical" evidence="5">
    <location>
        <begin position="291"/>
        <end position="309"/>
    </location>
</feature>
<keyword evidence="8" id="KW-1185">Reference proteome</keyword>
<feature type="transmembrane region" description="Helical" evidence="5">
    <location>
        <begin position="388"/>
        <end position="408"/>
    </location>
</feature>
<sequence length="530" mass="59558">MTSIHTNKTNDLENNNIEKSHQDDYEPFYKPHFDLRSISKYLKTRFTDLAPSKEFMLQNKHLLNPIPALKEIPAHQWNYIVIAFLAWCADALDFFSVVMNVDALSKDLNTSTTNITWGTTVVLMLRSVGAFIFGYFSDKYGSKWPLVINILLMTCIQIGFSFIQTYSQFLAVRALFGIVMGGIYGNAVSTALDDCPPRARGVISGLLQQGYATGYLIAVVFTRAIADTQSHTWRAMYWVEAGITFIIAISRTILPQTNLTRERILESKLQQLNGVVTEPFNRKFVRIMKDYWLMFVYLILLMSGFNFMSHGSQDLYPTFLKVQLGFSNDRATVTNCVANIGAIAGGLIVGHFSVFVGSRLIGVSCCILSYAVVYSWSHYTGSIGSLNAAAFFLQFFAQGCFAIVPLFLNSLADPELKSFIVGMSYQLGNLASSASSTIESTIGARFPLNINGKHVFDYGKVLLIFMCCVYAYLFLVLLLGPERKTIEQDIQEEKELNDFYDNKFSETNDVQQIEQSEKNEVTVNNSTKKN</sequence>
<evidence type="ECO:0000313" key="8">
    <source>
        <dbReference type="Proteomes" id="UP000095085"/>
    </source>
</evidence>
<evidence type="ECO:0000256" key="1">
    <source>
        <dbReference type="ARBA" id="ARBA00004141"/>
    </source>
</evidence>
<feature type="transmembrane region" description="Helical" evidence="5">
    <location>
        <begin position="144"/>
        <end position="163"/>
    </location>
</feature>
<dbReference type="SUPFAM" id="SSF103473">
    <property type="entry name" value="MFS general substrate transporter"/>
    <property type="match status" value="1"/>
</dbReference>
<feature type="domain" description="Major facilitator superfamily (MFS) profile" evidence="6">
    <location>
        <begin position="79"/>
        <end position="484"/>
    </location>
</feature>
<name>A0A1E4RP67_9ASCO</name>
<dbReference type="RefSeq" id="XP_020078137.1">
    <property type="nucleotide sequence ID" value="XM_020218403.1"/>
</dbReference>
<dbReference type="InterPro" id="IPR020846">
    <property type="entry name" value="MFS_dom"/>
</dbReference>
<feature type="transmembrane region" description="Helical" evidence="5">
    <location>
        <begin position="235"/>
        <end position="254"/>
    </location>
</feature>
<keyword evidence="2 5" id="KW-0812">Transmembrane</keyword>
<feature type="transmembrane region" description="Helical" evidence="5">
    <location>
        <begin position="77"/>
        <end position="95"/>
    </location>
</feature>
<dbReference type="GO" id="GO:0035879">
    <property type="term" value="P:plasma membrane lactate transport"/>
    <property type="evidence" value="ECO:0007669"/>
    <property type="project" value="TreeGrafter"/>
</dbReference>
<dbReference type="PANTHER" id="PTHR23508:SF10">
    <property type="entry name" value="CARBOXYLIC ACID TRANSPORTER PROTEIN HOMOLOG"/>
    <property type="match status" value="1"/>
</dbReference>
<evidence type="ECO:0000256" key="3">
    <source>
        <dbReference type="ARBA" id="ARBA00022989"/>
    </source>
</evidence>
<dbReference type="PROSITE" id="PS50850">
    <property type="entry name" value="MFS"/>
    <property type="match status" value="1"/>
</dbReference>